<gene>
    <name evidence="1" type="ORF">N7530_000011</name>
</gene>
<dbReference type="PANTHER" id="PTHR36156">
    <property type="entry name" value="SLR2101 PROTEIN"/>
    <property type="match status" value="1"/>
</dbReference>
<dbReference type="InterPro" id="IPR047142">
    <property type="entry name" value="OryJ/VirC-like"/>
</dbReference>
<keyword evidence="2" id="KW-1185">Reference proteome</keyword>
<proteinExistence type="predicted"/>
<protein>
    <submittedName>
        <fullName evidence="1">Uncharacterized protein</fullName>
    </submittedName>
</protein>
<organism evidence="1 2">
    <name type="scientific">Penicillium desertorum</name>
    <dbReference type="NCBI Taxonomy" id="1303715"/>
    <lineage>
        <taxon>Eukaryota</taxon>
        <taxon>Fungi</taxon>
        <taxon>Dikarya</taxon>
        <taxon>Ascomycota</taxon>
        <taxon>Pezizomycotina</taxon>
        <taxon>Eurotiomycetes</taxon>
        <taxon>Eurotiomycetidae</taxon>
        <taxon>Eurotiales</taxon>
        <taxon>Aspergillaceae</taxon>
        <taxon>Penicillium</taxon>
    </lineage>
</organism>
<accession>A0A9W9X7W8</accession>
<dbReference type="OrthoDB" id="5840532at2759"/>
<dbReference type="InterPro" id="IPR014710">
    <property type="entry name" value="RmlC-like_jellyroll"/>
</dbReference>
<dbReference type="EMBL" id="JAPWDO010000001">
    <property type="protein sequence ID" value="KAJ5485711.1"/>
    <property type="molecule type" value="Genomic_DNA"/>
</dbReference>
<evidence type="ECO:0000313" key="1">
    <source>
        <dbReference type="EMBL" id="KAJ5485711.1"/>
    </source>
</evidence>
<dbReference type="Gene3D" id="2.60.120.10">
    <property type="entry name" value="Jelly Rolls"/>
    <property type="match status" value="1"/>
</dbReference>
<dbReference type="SUPFAM" id="SSF51182">
    <property type="entry name" value="RmlC-like cupins"/>
    <property type="match status" value="1"/>
</dbReference>
<reference evidence="1" key="1">
    <citation type="submission" date="2022-12" db="EMBL/GenBank/DDBJ databases">
        <authorList>
            <person name="Petersen C."/>
        </authorList>
    </citation>
    <scope>NUCLEOTIDE SEQUENCE</scope>
    <source>
        <strain evidence="1">IBT 17660</strain>
    </source>
</reference>
<dbReference type="Proteomes" id="UP001147760">
    <property type="component" value="Unassembled WGS sequence"/>
</dbReference>
<evidence type="ECO:0000313" key="2">
    <source>
        <dbReference type="Proteomes" id="UP001147760"/>
    </source>
</evidence>
<reference evidence="1" key="2">
    <citation type="journal article" date="2023" name="IMA Fungus">
        <title>Comparative genomic study of the Penicillium genus elucidates a diverse pangenome and 15 lateral gene transfer events.</title>
        <authorList>
            <person name="Petersen C."/>
            <person name="Sorensen T."/>
            <person name="Nielsen M.R."/>
            <person name="Sondergaard T.E."/>
            <person name="Sorensen J.L."/>
            <person name="Fitzpatrick D.A."/>
            <person name="Frisvad J.C."/>
            <person name="Nielsen K.L."/>
        </authorList>
    </citation>
    <scope>NUCLEOTIDE SEQUENCE</scope>
    <source>
        <strain evidence="1">IBT 17660</strain>
    </source>
</reference>
<name>A0A9W9X7W8_9EURO</name>
<comment type="caution">
    <text evidence="1">The sequence shown here is derived from an EMBL/GenBank/DDBJ whole genome shotgun (WGS) entry which is preliminary data.</text>
</comment>
<dbReference type="InterPro" id="IPR011051">
    <property type="entry name" value="RmlC_Cupin_sf"/>
</dbReference>
<sequence length="152" mass="16528">MNVNADKRSENRLPPIKRHIVSNDTVTRSSTYIDSPELQYKNYPGFANVARSYATEVLPAYLSNEEDVGAYKGTDSIASFNQVEIVVPNEGTSALGKAGGANMVVLDLHPGAIGHMHRTVSIDFAICVHGEIDHELDNGETIRLYPGSSRLA</sequence>
<dbReference type="AlphaFoldDB" id="A0A9W9X7W8"/>
<dbReference type="PANTHER" id="PTHR36156:SF2">
    <property type="entry name" value="CUPIN TYPE-2 DOMAIN-CONTAINING PROTEIN"/>
    <property type="match status" value="1"/>
</dbReference>